<gene>
    <name evidence="2" type="ORF">KDA_47000</name>
</gene>
<evidence type="ECO:0000313" key="3">
    <source>
        <dbReference type="Proteomes" id="UP000287171"/>
    </source>
</evidence>
<dbReference type="AlphaFoldDB" id="A0A402BD01"/>
<sequence>MRAYVSDRFNKDQVLAGDPDYTLGVKHSTNQEQPDGSTKEKGDCAPLCQMPKYAKWHVPVPSAH</sequence>
<evidence type="ECO:0000256" key="1">
    <source>
        <dbReference type="SAM" id="MobiDB-lite"/>
    </source>
</evidence>
<keyword evidence="3" id="KW-1185">Reference proteome</keyword>
<dbReference type="Proteomes" id="UP000287171">
    <property type="component" value="Unassembled WGS sequence"/>
</dbReference>
<dbReference type="RefSeq" id="WP_246039231.1">
    <property type="nucleotide sequence ID" value="NZ_BIFT01000002.1"/>
</dbReference>
<organism evidence="2 3">
    <name type="scientific">Dictyobacter alpinus</name>
    <dbReference type="NCBI Taxonomy" id="2014873"/>
    <lineage>
        <taxon>Bacteria</taxon>
        <taxon>Bacillati</taxon>
        <taxon>Chloroflexota</taxon>
        <taxon>Ktedonobacteria</taxon>
        <taxon>Ktedonobacterales</taxon>
        <taxon>Dictyobacteraceae</taxon>
        <taxon>Dictyobacter</taxon>
    </lineage>
</organism>
<evidence type="ECO:0000313" key="2">
    <source>
        <dbReference type="EMBL" id="GCE29216.1"/>
    </source>
</evidence>
<comment type="caution">
    <text evidence="2">The sequence shown here is derived from an EMBL/GenBank/DDBJ whole genome shotgun (WGS) entry which is preliminary data.</text>
</comment>
<feature type="region of interest" description="Disordered" evidence="1">
    <location>
        <begin position="16"/>
        <end position="42"/>
    </location>
</feature>
<dbReference type="EMBL" id="BIFT01000002">
    <property type="protein sequence ID" value="GCE29216.1"/>
    <property type="molecule type" value="Genomic_DNA"/>
</dbReference>
<reference evidence="3" key="1">
    <citation type="submission" date="2018-12" db="EMBL/GenBank/DDBJ databases">
        <title>Tengunoibacter tsumagoiensis gen. nov., sp. nov., Dictyobacter kobayashii sp. nov., D. alpinus sp. nov., and D. joshuensis sp. nov. and description of Dictyobacteraceae fam. nov. within the order Ktedonobacterales isolated from Tengu-no-mugimeshi.</title>
        <authorList>
            <person name="Wang C.M."/>
            <person name="Zheng Y."/>
            <person name="Sakai Y."/>
            <person name="Toyoda A."/>
            <person name="Minakuchi Y."/>
            <person name="Abe K."/>
            <person name="Yokota A."/>
            <person name="Yabe S."/>
        </authorList>
    </citation>
    <scope>NUCLEOTIDE SEQUENCE [LARGE SCALE GENOMIC DNA]</scope>
    <source>
        <strain evidence="3">Uno16</strain>
    </source>
</reference>
<protein>
    <submittedName>
        <fullName evidence="2">Uncharacterized protein</fullName>
    </submittedName>
</protein>
<accession>A0A402BD01</accession>
<proteinExistence type="predicted"/>
<name>A0A402BD01_9CHLR</name>
<feature type="compositionally biased region" description="Polar residues" evidence="1">
    <location>
        <begin position="27"/>
        <end position="36"/>
    </location>
</feature>